<dbReference type="AlphaFoldDB" id="A0AA38X7U6"/>
<protein>
    <submittedName>
        <fullName evidence="2">Uncharacterized protein</fullName>
    </submittedName>
</protein>
<sequence>MEQPQTDPIPDPQENGQMPSLQRDEAFEDLDKYDEELIKQWSQSTCYTLSDRPDLITTWQVTVPGLALTHAFLRHGLLAHAALHIRDGCPQFLKPLYFNLAARHQQKALGLYIPELKAITPDNCHALFAFSAVLPGIQYASLPAYETETGSPAGLISRIVSVFEYLIGATVVATQGAVWIRQGAMEPLMTIRKIEDITSALLPEPRDALNKLKTYIGIHYMESSTPDDAFRDNKTRQAEDTRRTYLRSIEMLSNAFPTHDSQRRYLDALIGWPTFVGADFIRSLKACDPLALVVLAHYGVALNGFRDVWWLGDLGARLIKSVAQTLSPELLPLIEWPLAMPSADDGTMSLDSRAQPSSQADLT</sequence>
<feature type="region of interest" description="Disordered" evidence="1">
    <location>
        <begin position="1"/>
        <end position="25"/>
    </location>
</feature>
<dbReference type="PANTHER" id="PTHR47784">
    <property type="entry name" value="STEROL UPTAKE CONTROL PROTEIN 2"/>
    <property type="match status" value="1"/>
</dbReference>
<comment type="caution">
    <text evidence="2">The sequence shown here is derived from an EMBL/GenBank/DDBJ whole genome shotgun (WGS) entry which is preliminary data.</text>
</comment>
<evidence type="ECO:0000313" key="2">
    <source>
        <dbReference type="EMBL" id="KAJ9608480.1"/>
    </source>
</evidence>
<accession>A0AA38X7U6</accession>
<reference evidence="2" key="1">
    <citation type="submission" date="2022-10" db="EMBL/GenBank/DDBJ databases">
        <title>Culturing micro-colonial fungi from biological soil crusts in the Mojave desert and describing Neophaeococcomyces mojavensis, and introducing the new genera and species Taxawa tesnikishii.</title>
        <authorList>
            <person name="Kurbessoian T."/>
            <person name="Stajich J.E."/>
        </authorList>
    </citation>
    <scope>NUCLEOTIDE SEQUENCE</scope>
    <source>
        <strain evidence="2">TK_41</strain>
    </source>
</reference>
<evidence type="ECO:0000313" key="3">
    <source>
        <dbReference type="Proteomes" id="UP001172673"/>
    </source>
</evidence>
<proteinExistence type="predicted"/>
<dbReference type="GO" id="GO:0001228">
    <property type="term" value="F:DNA-binding transcription activator activity, RNA polymerase II-specific"/>
    <property type="evidence" value="ECO:0007669"/>
    <property type="project" value="TreeGrafter"/>
</dbReference>
<dbReference type="Proteomes" id="UP001172673">
    <property type="component" value="Unassembled WGS sequence"/>
</dbReference>
<dbReference type="EMBL" id="JAPDRK010000010">
    <property type="protein sequence ID" value="KAJ9608480.1"/>
    <property type="molecule type" value="Genomic_DNA"/>
</dbReference>
<dbReference type="InterPro" id="IPR053157">
    <property type="entry name" value="Sterol_Uptake_Regulator"/>
</dbReference>
<organism evidence="2 3">
    <name type="scientific">Cladophialophora chaetospira</name>
    <dbReference type="NCBI Taxonomy" id="386627"/>
    <lineage>
        <taxon>Eukaryota</taxon>
        <taxon>Fungi</taxon>
        <taxon>Dikarya</taxon>
        <taxon>Ascomycota</taxon>
        <taxon>Pezizomycotina</taxon>
        <taxon>Eurotiomycetes</taxon>
        <taxon>Chaetothyriomycetidae</taxon>
        <taxon>Chaetothyriales</taxon>
        <taxon>Herpotrichiellaceae</taxon>
        <taxon>Cladophialophora</taxon>
    </lineage>
</organism>
<dbReference type="PANTHER" id="PTHR47784:SF5">
    <property type="entry name" value="STEROL UPTAKE CONTROL PROTEIN 2"/>
    <property type="match status" value="1"/>
</dbReference>
<name>A0AA38X7U6_9EURO</name>
<keyword evidence="3" id="KW-1185">Reference proteome</keyword>
<gene>
    <name evidence="2" type="ORF">H2200_007468</name>
</gene>
<evidence type="ECO:0000256" key="1">
    <source>
        <dbReference type="SAM" id="MobiDB-lite"/>
    </source>
</evidence>